<dbReference type="Proteomes" id="UP000297053">
    <property type="component" value="Chromosome"/>
</dbReference>
<dbReference type="KEGG" id="halz:E5139_14795"/>
<proteinExistence type="predicted"/>
<dbReference type="EMBL" id="CP039375">
    <property type="protein sequence ID" value="QCD66851.1"/>
    <property type="molecule type" value="Genomic_DNA"/>
</dbReference>
<reference evidence="3 4" key="1">
    <citation type="submission" date="2019-04" db="EMBL/GenBank/DDBJ databases">
        <title>Complete genome sequence of Arthrobacter sp. ZXY-2 associated with effective atrazine degradation and salt adaptation.</title>
        <authorList>
            <person name="Zhao X."/>
        </authorList>
    </citation>
    <scope>NUCLEOTIDE SEQUENCE [LARGE SCALE GENOMIC DNA]</scope>
    <source>
        <strain evidence="4">ZP60</strain>
    </source>
</reference>
<dbReference type="OMA" id="YESETVD"/>
<keyword evidence="2" id="KW-1133">Transmembrane helix</keyword>
<dbReference type="AlphaFoldDB" id="A0A4D6KL53"/>
<dbReference type="GeneID" id="42180233"/>
<dbReference type="RefSeq" id="WP_015763286.1">
    <property type="nucleotide sequence ID" value="NZ_CP039375.1"/>
</dbReference>
<dbReference type="PROSITE" id="PS51257">
    <property type="entry name" value="PROKAR_LIPOPROTEIN"/>
    <property type="match status" value="1"/>
</dbReference>
<name>A0A4D6KL53_9EURY</name>
<feature type="compositionally biased region" description="Acidic residues" evidence="1">
    <location>
        <begin position="237"/>
        <end position="249"/>
    </location>
</feature>
<reference evidence="3 4" key="2">
    <citation type="submission" date="2019-04" db="EMBL/GenBank/DDBJ databases">
        <authorList>
            <person name="Yang S."/>
            <person name="Wei W."/>
        </authorList>
    </citation>
    <scope>NUCLEOTIDE SEQUENCE [LARGE SCALE GENOMIC DNA]</scope>
    <source>
        <strain evidence="4">ZP60</strain>
    </source>
</reference>
<organism evidence="3 4">
    <name type="scientific">Halomicrobium mukohataei</name>
    <dbReference type="NCBI Taxonomy" id="57705"/>
    <lineage>
        <taxon>Archaea</taxon>
        <taxon>Methanobacteriati</taxon>
        <taxon>Methanobacteriota</taxon>
        <taxon>Stenosarchaea group</taxon>
        <taxon>Halobacteria</taxon>
        <taxon>Halobacteriales</taxon>
        <taxon>Haloarculaceae</taxon>
        <taxon>Halomicrobium</taxon>
    </lineage>
</organism>
<keyword evidence="2" id="KW-0472">Membrane</keyword>
<feature type="transmembrane region" description="Helical" evidence="2">
    <location>
        <begin position="201"/>
        <end position="223"/>
    </location>
</feature>
<keyword evidence="2" id="KW-0812">Transmembrane</keyword>
<protein>
    <submittedName>
        <fullName evidence="3">Uncharacterized protein</fullName>
    </submittedName>
</protein>
<evidence type="ECO:0000256" key="2">
    <source>
        <dbReference type="SAM" id="Phobius"/>
    </source>
</evidence>
<accession>A0A4D6KL53</accession>
<sequence length="257" mass="28141">MRRRGLVLAAVLALVALSGCTSLLGPGEPDPQQLNESADYDWDSSVNASITLEKNASAHVYGTENRSELRVYERDALGQETHLEIRALQYRYPNGTVVTADHSALSVSQTRERTIIDVPNETAGQVAFTAPRQGKRYSTPVFVEGATNLTLPPGARVGVPLLSQVNPPAGERSVTDNRMTLTYENVTAQTIRVRYYLQRDLLIFGSVFGGGIVLAIGGSVYYWRQIQSLKRKREETAIDIDTDGDDFGDDGPPPGMR</sequence>
<evidence type="ECO:0000256" key="1">
    <source>
        <dbReference type="SAM" id="MobiDB-lite"/>
    </source>
</evidence>
<evidence type="ECO:0000313" key="4">
    <source>
        <dbReference type="Proteomes" id="UP000297053"/>
    </source>
</evidence>
<feature type="region of interest" description="Disordered" evidence="1">
    <location>
        <begin position="237"/>
        <end position="257"/>
    </location>
</feature>
<evidence type="ECO:0000313" key="3">
    <source>
        <dbReference type="EMBL" id="QCD66851.1"/>
    </source>
</evidence>
<gene>
    <name evidence="3" type="ORF">E5139_14795</name>
</gene>
<dbReference type="Pfam" id="PF19119">
    <property type="entry name" value="DUF5803"/>
    <property type="match status" value="1"/>
</dbReference>
<dbReference type="InterPro" id="IPR043826">
    <property type="entry name" value="DUF5803"/>
</dbReference>